<evidence type="ECO:0000259" key="11">
    <source>
        <dbReference type="Pfam" id="PF00482"/>
    </source>
</evidence>
<evidence type="ECO:0000256" key="8">
    <source>
        <dbReference type="ARBA" id="ARBA00023136"/>
    </source>
</evidence>
<dbReference type="Gene3D" id="1.20.81.30">
    <property type="entry name" value="Type II secretion system (T2SS), domain F"/>
    <property type="match status" value="1"/>
</dbReference>
<organism evidence="12 13">
    <name type="scientific">candidate division WOR-1 bacterium DG_54_3</name>
    <dbReference type="NCBI Taxonomy" id="1703775"/>
    <lineage>
        <taxon>Bacteria</taxon>
        <taxon>Bacillati</taxon>
        <taxon>Saganbacteria</taxon>
    </lineage>
</organism>
<dbReference type="PANTHER" id="PTHR30012">
    <property type="entry name" value="GENERAL SECRETION PATHWAY PROTEIN"/>
    <property type="match status" value="1"/>
</dbReference>
<evidence type="ECO:0000256" key="3">
    <source>
        <dbReference type="ARBA" id="ARBA00022448"/>
    </source>
</evidence>
<sequence length="203" mass="23201">MPTFQWKGKNRYGDVVGGVRVARSVDDLSRALQREQIQVMDISTKRKAIEIPFLQRQKVRLKDLAIYSRQLSVLIDAELPLIQSLNILAEQTKNKYFKRVIKDIRADVEAGSTLNQAKRKFPKVFDDLYCNLVASGEQSGSLDVMLRRLAEYLEKIVKLRAQVRQAMIYPTAVLTFAVVVVIFMLWKVIPVFASIFLELGAQL</sequence>
<dbReference type="EMBL" id="LIZX01000096">
    <property type="protein sequence ID" value="KPJ65957.1"/>
    <property type="molecule type" value="Genomic_DNA"/>
</dbReference>
<keyword evidence="4" id="KW-1003">Cell membrane</keyword>
<evidence type="ECO:0000256" key="2">
    <source>
        <dbReference type="ARBA" id="ARBA00005745"/>
    </source>
</evidence>
<feature type="domain" description="Type II secretion system protein GspF" evidence="11">
    <location>
        <begin position="68"/>
        <end position="190"/>
    </location>
</feature>
<keyword evidence="7 10" id="KW-1133">Transmembrane helix</keyword>
<evidence type="ECO:0000256" key="5">
    <source>
        <dbReference type="ARBA" id="ARBA00022519"/>
    </source>
</evidence>
<gene>
    <name evidence="12" type="ORF">AMJ44_09170</name>
</gene>
<accession>A0A0S7XU01</accession>
<evidence type="ECO:0000256" key="7">
    <source>
        <dbReference type="ARBA" id="ARBA00022989"/>
    </source>
</evidence>
<evidence type="ECO:0000313" key="13">
    <source>
        <dbReference type="Proteomes" id="UP000051861"/>
    </source>
</evidence>
<dbReference type="PROSITE" id="PS00874">
    <property type="entry name" value="T2SP_F"/>
    <property type="match status" value="1"/>
</dbReference>
<dbReference type="PRINTS" id="PR00812">
    <property type="entry name" value="BCTERIALGSPF"/>
</dbReference>
<keyword evidence="8 10" id="KW-0472">Membrane</keyword>
<dbReference type="Pfam" id="PF00482">
    <property type="entry name" value="T2SSF"/>
    <property type="match status" value="1"/>
</dbReference>
<keyword evidence="6 9" id="KW-0812">Transmembrane</keyword>
<evidence type="ECO:0000256" key="4">
    <source>
        <dbReference type="ARBA" id="ARBA00022475"/>
    </source>
</evidence>
<dbReference type="InterPro" id="IPR018076">
    <property type="entry name" value="T2SS_GspF_dom"/>
</dbReference>
<dbReference type="GO" id="GO:0005886">
    <property type="term" value="C:plasma membrane"/>
    <property type="evidence" value="ECO:0007669"/>
    <property type="project" value="UniProtKB-SubCell"/>
</dbReference>
<dbReference type="InterPro" id="IPR003004">
    <property type="entry name" value="GspF/PilC"/>
</dbReference>
<name>A0A0S7XU01_UNCSA</name>
<reference evidence="12 13" key="1">
    <citation type="journal article" date="2015" name="Microbiome">
        <title>Genomic resolution of linkages in carbon, nitrogen, and sulfur cycling among widespread estuary sediment bacteria.</title>
        <authorList>
            <person name="Baker B.J."/>
            <person name="Lazar C.S."/>
            <person name="Teske A.P."/>
            <person name="Dick G.J."/>
        </authorList>
    </citation>
    <scope>NUCLEOTIDE SEQUENCE [LARGE SCALE GENOMIC DNA]</scope>
    <source>
        <strain evidence="12">DG_54_3</strain>
    </source>
</reference>
<feature type="non-terminal residue" evidence="12">
    <location>
        <position position="203"/>
    </location>
</feature>
<evidence type="ECO:0000313" key="12">
    <source>
        <dbReference type="EMBL" id="KPJ65957.1"/>
    </source>
</evidence>
<evidence type="ECO:0000256" key="6">
    <source>
        <dbReference type="ARBA" id="ARBA00022692"/>
    </source>
</evidence>
<evidence type="ECO:0000256" key="10">
    <source>
        <dbReference type="SAM" id="Phobius"/>
    </source>
</evidence>
<evidence type="ECO:0000256" key="9">
    <source>
        <dbReference type="RuleBase" id="RU003923"/>
    </source>
</evidence>
<dbReference type="FunFam" id="1.20.81.30:FF:000001">
    <property type="entry name" value="Type II secretion system protein F"/>
    <property type="match status" value="1"/>
</dbReference>
<dbReference type="InterPro" id="IPR001992">
    <property type="entry name" value="T2SS_GspF/T4SS_PilC_CS"/>
</dbReference>
<comment type="subcellular location">
    <subcellularLocation>
        <location evidence="1">Cell inner membrane</location>
        <topology evidence="1">Multi-pass membrane protein</topology>
    </subcellularLocation>
    <subcellularLocation>
        <location evidence="9">Cell membrane</location>
        <topology evidence="9">Multi-pass membrane protein</topology>
    </subcellularLocation>
</comment>
<dbReference type="AlphaFoldDB" id="A0A0S7XU01"/>
<comment type="caution">
    <text evidence="12">The sequence shown here is derived from an EMBL/GenBank/DDBJ whole genome shotgun (WGS) entry which is preliminary data.</text>
</comment>
<dbReference type="Proteomes" id="UP000051861">
    <property type="component" value="Unassembled WGS sequence"/>
</dbReference>
<dbReference type="InterPro" id="IPR042094">
    <property type="entry name" value="T2SS_GspF_sf"/>
</dbReference>
<dbReference type="GO" id="GO:0009306">
    <property type="term" value="P:protein secretion"/>
    <property type="evidence" value="ECO:0007669"/>
    <property type="project" value="InterPro"/>
</dbReference>
<evidence type="ECO:0000256" key="1">
    <source>
        <dbReference type="ARBA" id="ARBA00004429"/>
    </source>
</evidence>
<dbReference type="PANTHER" id="PTHR30012:SF0">
    <property type="entry name" value="TYPE II SECRETION SYSTEM PROTEIN F-RELATED"/>
    <property type="match status" value="1"/>
</dbReference>
<protein>
    <recommendedName>
        <fullName evidence="11">Type II secretion system protein GspF domain-containing protein</fullName>
    </recommendedName>
</protein>
<keyword evidence="3 9" id="KW-0813">Transport</keyword>
<feature type="transmembrane region" description="Helical" evidence="10">
    <location>
        <begin position="168"/>
        <end position="189"/>
    </location>
</feature>
<comment type="similarity">
    <text evidence="2 9">Belongs to the GSP F family.</text>
</comment>
<keyword evidence="5" id="KW-0997">Cell inner membrane</keyword>
<proteinExistence type="inferred from homology"/>